<comment type="caution">
    <text evidence="2">The sequence shown here is derived from an EMBL/GenBank/DDBJ whole genome shotgun (WGS) entry which is preliminary data.</text>
</comment>
<dbReference type="SUPFAM" id="SSF56655">
    <property type="entry name" value="Carbohydrate phosphatase"/>
    <property type="match status" value="1"/>
</dbReference>
<proteinExistence type="predicted"/>
<dbReference type="AlphaFoldDB" id="A0A1F7V9S4"/>
<comment type="cofactor">
    <cofactor evidence="1">
        <name>Mg(2+)</name>
        <dbReference type="ChEBI" id="CHEBI:18420"/>
    </cofactor>
</comment>
<name>A0A1F7V9S4_9BACT</name>
<dbReference type="Pfam" id="PF00459">
    <property type="entry name" value="Inositol_P"/>
    <property type="match status" value="1"/>
</dbReference>
<feature type="binding site" evidence="1">
    <location>
        <position position="91"/>
    </location>
    <ligand>
        <name>Mg(2+)</name>
        <dbReference type="ChEBI" id="CHEBI:18420"/>
        <label>1</label>
        <note>catalytic</note>
    </ligand>
</feature>
<keyword evidence="1" id="KW-0479">Metal-binding</keyword>
<sequence length="266" mass="28999">MAANEATISQIYHVVLPLLLRAGQILTARQKELVGLTAKARHEKGQTIEEEIKSFLSNTLIQLFPKHSVYDPAKPVTGEASAWQWIVAPLDGRRYYFRGLPLFTISLALKHEGEVMLGIIIEPSTQAVFHALKSEGAFMNDRSIRVSEEKDLANACIYLASSSFTRPSNEANLRQRFAKEGCRIHDFGVSTLGLCYLASGVFDTFIGFQEAGALPGLAAALLIAREAGAAVSDGEGRALRAKSESNIIAVTVAGIKKQCLDVLQRR</sequence>
<accession>A0A1F7V9S4</accession>
<gene>
    <name evidence="2" type="ORF">A3I40_04250</name>
</gene>
<dbReference type="GO" id="GO:0006020">
    <property type="term" value="P:inositol metabolic process"/>
    <property type="evidence" value="ECO:0007669"/>
    <property type="project" value="TreeGrafter"/>
</dbReference>
<organism evidence="2 3">
    <name type="scientific">Candidatus Uhrbacteria bacterium RIFCSPLOWO2_02_FULL_48_12</name>
    <dbReference type="NCBI Taxonomy" id="1802407"/>
    <lineage>
        <taxon>Bacteria</taxon>
        <taxon>Candidatus Uhriibacteriota</taxon>
    </lineage>
</organism>
<dbReference type="Proteomes" id="UP000178723">
    <property type="component" value="Unassembled WGS sequence"/>
</dbReference>
<evidence type="ECO:0008006" key="4">
    <source>
        <dbReference type="Google" id="ProtNLM"/>
    </source>
</evidence>
<protein>
    <recommendedName>
        <fullName evidence="4">Inositol monophosphatase</fullName>
    </recommendedName>
</protein>
<dbReference type="Gene3D" id="3.30.540.10">
    <property type="entry name" value="Fructose-1,6-Bisphosphatase, subunit A, domain 1"/>
    <property type="match status" value="1"/>
</dbReference>
<evidence type="ECO:0000313" key="3">
    <source>
        <dbReference type="Proteomes" id="UP000178723"/>
    </source>
</evidence>
<dbReference type="GO" id="GO:0046872">
    <property type="term" value="F:metal ion binding"/>
    <property type="evidence" value="ECO:0007669"/>
    <property type="project" value="UniProtKB-KW"/>
</dbReference>
<dbReference type="Gene3D" id="3.40.190.80">
    <property type="match status" value="1"/>
</dbReference>
<evidence type="ECO:0000313" key="2">
    <source>
        <dbReference type="EMBL" id="OGL87201.1"/>
    </source>
</evidence>
<dbReference type="PANTHER" id="PTHR20854">
    <property type="entry name" value="INOSITOL MONOPHOSPHATASE"/>
    <property type="match status" value="1"/>
</dbReference>
<dbReference type="STRING" id="1802407.A3I40_04250"/>
<dbReference type="GO" id="GO:0008934">
    <property type="term" value="F:inositol monophosphate 1-phosphatase activity"/>
    <property type="evidence" value="ECO:0007669"/>
    <property type="project" value="TreeGrafter"/>
</dbReference>
<dbReference type="InterPro" id="IPR000760">
    <property type="entry name" value="Inositol_monophosphatase-like"/>
</dbReference>
<keyword evidence="1" id="KW-0460">Magnesium</keyword>
<evidence type="ECO:0000256" key="1">
    <source>
        <dbReference type="PIRSR" id="PIRSR600760-2"/>
    </source>
</evidence>
<dbReference type="GO" id="GO:0007165">
    <property type="term" value="P:signal transduction"/>
    <property type="evidence" value="ECO:0007669"/>
    <property type="project" value="TreeGrafter"/>
</dbReference>
<reference evidence="2 3" key="1">
    <citation type="journal article" date="2016" name="Nat. Commun.">
        <title>Thousands of microbial genomes shed light on interconnected biogeochemical processes in an aquifer system.</title>
        <authorList>
            <person name="Anantharaman K."/>
            <person name="Brown C.T."/>
            <person name="Hug L.A."/>
            <person name="Sharon I."/>
            <person name="Castelle C.J."/>
            <person name="Probst A.J."/>
            <person name="Thomas B.C."/>
            <person name="Singh A."/>
            <person name="Wilkins M.J."/>
            <person name="Karaoz U."/>
            <person name="Brodie E.L."/>
            <person name="Williams K.H."/>
            <person name="Hubbard S.S."/>
            <person name="Banfield J.F."/>
        </authorList>
    </citation>
    <scope>NUCLEOTIDE SEQUENCE [LARGE SCALE GENOMIC DNA]</scope>
</reference>
<feature type="binding site" evidence="1">
    <location>
        <position position="90"/>
    </location>
    <ligand>
        <name>Mg(2+)</name>
        <dbReference type="ChEBI" id="CHEBI:18420"/>
        <label>2</label>
    </ligand>
</feature>
<dbReference type="EMBL" id="MGEP01000031">
    <property type="protein sequence ID" value="OGL87201.1"/>
    <property type="molecule type" value="Genomic_DNA"/>
</dbReference>
<dbReference type="PRINTS" id="PR00377">
    <property type="entry name" value="IMPHPHTASES"/>
</dbReference>
<dbReference type="PANTHER" id="PTHR20854:SF4">
    <property type="entry name" value="INOSITOL-1-MONOPHOSPHATASE-RELATED"/>
    <property type="match status" value="1"/>
</dbReference>